<reference evidence="2" key="2">
    <citation type="submission" date="2021-01" db="UniProtKB">
        <authorList>
            <consortium name="EnsemblPlants"/>
        </authorList>
    </citation>
    <scope>IDENTIFICATION</scope>
</reference>
<feature type="region of interest" description="Disordered" evidence="1">
    <location>
        <begin position="1"/>
        <end position="21"/>
    </location>
</feature>
<accession>A0A7N2MQT3</accession>
<sequence length="415" mass="45844">MNQGGAIVRHRDLRPKQTPGPAPIVQCGDPRPIQALGLVSYWLWPQAQPKGPVVLRHSRGFINNKQENLDSKSQLWKSQRSTVNGQSKSTVNLEVNGQIQIQKVTSADDASSDVSKLLRLTSAMTSARLLMHVRRVTARGRCVKGSCGAWWRVWRVIGVTATLRGAWGRVQSPMVKRLPRICRLALDDLSGAFKNLLVYGDGNVIPNSLKILQPNLQYSVLVNLSSTAQYGRVILVMDKNFCPDSAGNKFERNKNSNFTVRFDRRTMVVNLTTHVPERQLVLDDVNGETRLVLATNNCVKLRICITFLVPVLNSSAEILKSLEPEILYSLPMSQGKLLPLNVSKDDPGHRRFKFMVDGCISGMAIVTVGIDENSITSIHGTPVSKADPITFLFGTVGNGLQVLQGENKSSVCRKL</sequence>
<dbReference type="PANTHER" id="PTHR34677:SF1">
    <property type="entry name" value="TRANSMEMBRANE PROTEIN"/>
    <property type="match status" value="1"/>
</dbReference>
<proteinExistence type="predicted"/>
<dbReference type="Gramene" id="QL10p009356:mrna">
    <property type="protein sequence ID" value="QL10p009356:mrna"/>
    <property type="gene ID" value="QL10p009356"/>
</dbReference>
<evidence type="ECO:0000256" key="1">
    <source>
        <dbReference type="SAM" id="MobiDB-lite"/>
    </source>
</evidence>
<dbReference type="EnsemblPlants" id="QL10p009356:mrna">
    <property type="protein sequence ID" value="QL10p009356:mrna"/>
    <property type="gene ID" value="QL10p009356"/>
</dbReference>
<keyword evidence="3" id="KW-1185">Reference proteome</keyword>
<dbReference type="Proteomes" id="UP000594261">
    <property type="component" value="Chromosome 10"/>
</dbReference>
<dbReference type="EMBL" id="LRBV02000010">
    <property type="status" value="NOT_ANNOTATED_CDS"/>
    <property type="molecule type" value="Genomic_DNA"/>
</dbReference>
<protein>
    <submittedName>
        <fullName evidence="2">Uncharacterized protein</fullName>
    </submittedName>
</protein>
<organism evidence="2 3">
    <name type="scientific">Quercus lobata</name>
    <name type="common">Valley oak</name>
    <dbReference type="NCBI Taxonomy" id="97700"/>
    <lineage>
        <taxon>Eukaryota</taxon>
        <taxon>Viridiplantae</taxon>
        <taxon>Streptophyta</taxon>
        <taxon>Embryophyta</taxon>
        <taxon>Tracheophyta</taxon>
        <taxon>Spermatophyta</taxon>
        <taxon>Magnoliopsida</taxon>
        <taxon>eudicotyledons</taxon>
        <taxon>Gunneridae</taxon>
        <taxon>Pentapetalae</taxon>
        <taxon>rosids</taxon>
        <taxon>fabids</taxon>
        <taxon>Fagales</taxon>
        <taxon>Fagaceae</taxon>
        <taxon>Quercus</taxon>
    </lineage>
</organism>
<evidence type="ECO:0000313" key="2">
    <source>
        <dbReference type="EnsemblPlants" id="QL10p009356:mrna"/>
    </source>
</evidence>
<reference evidence="2 3" key="1">
    <citation type="journal article" date="2016" name="G3 (Bethesda)">
        <title>First Draft Assembly and Annotation of the Genome of a California Endemic Oak Quercus lobata Nee (Fagaceae).</title>
        <authorList>
            <person name="Sork V.L."/>
            <person name="Fitz-Gibbon S.T."/>
            <person name="Puiu D."/>
            <person name="Crepeau M."/>
            <person name="Gugger P.F."/>
            <person name="Sherman R."/>
            <person name="Stevens K."/>
            <person name="Langley C.H."/>
            <person name="Pellegrini M."/>
            <person name="Salzberg S.L."/>
        </authorList>
    </citation>
    <scope>NUCLEOTIDE SEQUENCE [LARGE SCALE GENOMIC DNA]</scope>
    <source>
        <strain evidence="2 3">cv. SW786</strain>
    </source>
</reference>
<dbReference type="AlphaFoldDB" id="A0A7N2MQT3"/>
<dbReference type="InParanoid" id="A0A7N2MQT3"/>
<name>A0A7N2MQT3_QUELO</name>
<evidence type="ECO:0000313" key="3">
    <source>
        <dbReference type="Proteomes" id="UP000594261"/>
    </source>
</evidence>
<dbReference type="PANTHER" id="PTHR34677">
    <property type="match status" value="1"/>
</dbReference>